<protein>
    <recommendedName>
        <fullName evidence="6">Cell division protein FtsL</fullName>
    </recommendedName>
</protein>
<reference evidence="4" key="1">
    <citation type="submission" date="2023-10" db="EMBL/GenBank/DDBJ databases">
        <title>Development of a sustainable strategy for remediation of hydrocarbon-contaminated territories based on the waste exchange concept.</title>
        <authorList>
            <person name="Krivoruchko A."/>
        </authorList>
    </citation>
    <scope>NUCLEOTIDE SEQUENCE</scope>
    <source>
        <strain evidence="4">IEGM 68</strain>
    </source>
</reference>
<feature type="region of interest" description="Disordered" evidence="2">
    <location>
        <begin position="1"/>
        <end position="42"/>
    </location>
</feature>
<dbReference type="RefSeq" id="WP_213572418.1">
    <property type="nucleotide sequence ID" value="NZ_JAWLUP010000001.1"/>
</dbReference>
<proteinExistence type="predicted"/>
<evidence type="ECO:0000313" key="4">
    <source>
        <dbReference type="EMBL" id="MDV7263046.1"/>
    </source>
</evidence>
<dbReference type="AlphaFoldDB" id="A0AAE5A420"/>
<keyword evidence="3" id="KW-0812">Transmembrane</keyword>
<evidence type="ECO:0000256" key="2">
    <source>
        <dbReference type="SAM" id="MobiDB-lite"/>
    </source>
</evidence>
<comment type="caution">
    <text evidence="4">The sequence shown here is derived from an EMBL/GenBank/DDBJ whole genome shotgun (WGS) entry which is preliminary data.</text>
</comment>
<feature type="transmembrane region" description="Helical" evidence="3">
    <location>
        <begin position="56"/>
        <end position="76"/>
    </location>
</feature>
<keyword evidence="3" id="KW-1133">Transmembrane helix</keyword>
<evidence type="ECO:0000256" key="3">
    <source>
        <dbReference type="SAM" id="Phobius"/>
    </source>
</evidence>
<feature type="region of interest" description="Disordered" evidence="2">
    <location>
        <begin position="148"/>
        <end position="227"/>
    </location>
</feature>
<gene>
    <name evidence="4" type="ORF">R4315_00545</name>
</gene>
<name>A0AAE5A420_9NOCA</name>
<evidence type="ECO:0008006" key="6">
    <source>
        <dbReference type="Google" id="ProtNLM"/>
    </source>
</evidence>
<sequence>MTVQVNSPEVRPARGGNRSGAAQRAYERRTQRAAVHSGSPTAVAGMNRAGSLAARIPFVATILGLLSLGLAVTLLLTTRSAEDSYQLSAAREHNQSLAEEKAALQRDVETANSAPKLAEEAAKLGMVPANDPARLVVHLDGSVEVVGKPAPASGSPVPPLDAAAPSTQAGNTVATAPNRGTTTTTQAPRATPRPGNGPEIQARGEQLVPVMPSTTAPTTAPPSGGRR</sequence>
<feature type="compositionally biased region" description="Low complexity" evidence="2">
    <location>
        <begin position="212"/>
        <end position="227"/>
    </location>
</feature>
<evidence type="ECO:0000256" key="1">
    <source>
        <dbReference type="SAM" id="Coils"/>
    </source>
</evidence>
<evidence type="ECO:0000313" key="5">
    <source>
        <dbReference type="Proteomes" id="UP001185863"/>
    </source>
</evidence>
<dbReference type="EMBL" id="JAWLUP010000001">
    <property type="protein sequence ID" value="MDV7263046.1"/>
    <property type="molecule type" value="Genomic_DNA"/>
</dbReference>
<organism evidence="4 5">
    <name type="scientific">Rhodococcus oxybenzonivorans</name>
    <dbReference type="NCBI Taxonomy" id="1990687"/>
    <lineage>
        <taxon>Bacteria</taxon>
        <taxon>Bacillati</taxon>
        <taxon>Actinomycetota</taxon>
        <taxon>Actinomycetes</taxon>
        <taxon>Mycobacteriales</taxon>
        <taxon>Nocardiaceae</taxon>
        <taxon>Rhodococcus</taxon>
    </lineage>
</organism>
<feature type="coiled-coil region" evidence="1">
    <location>
        <begin position="87"/>
        <end position="114"/>
    </location>
</feature>
<feature type="compositionally biased region" description="Low complexity" evidence="2">
    <location>
        <begin position="172"/>
        <end position="194"/>
    </location>
</feature>
<keyword evidence="1" id="KW-0175">Coiled coil</keyword>
<keyword evidence="3" id="KW-0472">Membrane</keyword>
<accession>A0AAE5A420</accession>
<dbReference type="Proteomes" id="UP001185863">
    <property type="component" value="Unassembled WGS sequence"/>
</dbReference>